<name>A0A8S1ITJ4_9CHLO</name>
<sequence>MLRPFQSRPLATNGHKLREDGSRPRPVPTAALKVEKWDERRDGSLSKASVAEKLRKQGYTTNFYTFNPGTVFPDHSHQCHKKDSIVSGRMLFRMKGEEIVLQPGDMLEVPKGATHYAAVVGADPVVFVDASKK</sequence>
<dbReference type="InterPro" id="IPR052535">
    <property type="entry name" value="Bacilysin_H2HPP_isomerase"/>
</dbReference>
<dbReference type="EMBL" id="CAJHUC010000819">
    <property type="protein sequence ID" value="CAD7698392.1"/>
    <property type="molecule type" value="Genomic_DNA"/>
</dbReference>
<evidence type="ECO:0000313" key="3">
    <source>
        <dbReference type="EMBL" id="CAD7698392.1"/>
    </source>
</evidence>
<reference evidence="3" key="1">
    <citation type="submission" date="2020-12" db="EMBL/GenBank/DDBJ databases">
        <authorList>
            <person name="Iha C."/>
        </authorList>
    </citation>
    <scope>NUCLEOTIDE SEQUENCE</scope>
</reference>
<accession>A0A8S1ITJ4</accession>
<dbReference type="InterPro" id="IPR013096">
    <property type="entry name" value="Cupin_2"/>
</dbReference>
<dbReference type="PANTHER" id="PTHR40112:SF1">
    <property type="entry name" value="H2HPP ISOMERASE"/>
    <property type="match status" value="1"/>
</dbReference>
<dbReference type="Pfam" id="PF07883">
    <property type="entry name" value="Cupin_2"/>
    <property type="match status" value="1"/>
</dbReference>
<dbReference type="Gene3D" id="2.60.120.10">
    <property type="entry name" value="Jelly Rolls"/>
    <property type="match status" value="1"/>
</dbReference>
<dbReference type="SUPFAM" id="SSF51182">
    <property type="entry name" value="RmlC-like cupins"/>
    <property type="match status" value="1"/>
</dbReference>
<protein>
    <recommendedName>
        <fullName evidence="2">Cupin type-2 domain-containing protein</fullName>
    </recommendedName>
</protein>
<proteinExistence type="predicted"/>
<feature type="domain" description="Cupin type-2" evidence="2">
    <location>
        <begin position="63"/>
        <end position="129"/>
    </location>
</feature>
<dbReference type="Proteomes" id="UP000708148">
    <property type="component" value="Unassembled WGS sequence"/>
</dbReference>
<dbReference type="OrthoDB" id="504210at2759"/>
<keyword evidence="4" id="KW-1185">Reference proteome</keyword>
<dbReference type="AlphaFoldDB" id="A0A8S1ITJ4"/>
<dbReference type="InterPro" id="IPR011051">
    <property type="entry name" value="RmlC_Cupin_sf"/>
</dbReference>
<organism evidence="3 4">
    <name type="scientific">Ostreobium quekettii</name>
    <dbReference type="NCBI Taxonomy" id="121088"/>
    <lineage>
        <taxon>Eukaryota</taxon>
        <taxon>Viridiplantae</taxon>
        <taxon>Chlorophyta</taxon>
        <taxon>core chlorophytes</taxon>
        <taxon>Ulvophyceae</taxon>
        <taxon>TCBD clade</taxon>
        <taxon>Bryopsidales</taxon>
        <taxon>Ostreobineae</taxon>
        <taxon>Ostreobiaceae</taxon>
        <taxon>Ostreobium</taxon>
    </lineage>
</organism>
<evidence type="ECO:0000259" key="2">
    <source>
        <dbReference type="Pfam" id="PF07883"/>
    </source>
</evidence>
<comment type="caution">
    <text evidence="3">The sequence shown here is derived from an EMBL/GenBank/DDBJ whole genome shotgun (WGS) entry which is preliminary data.</text>
</comment>
<dbReference type="InterPro" id="IPR014710">
    <property type="entry name" value="RmlC-like_jellyroll"/>
</dbReference>
<dbReference type="PANTHER" id="PTHR40112">
    <property type="entry name" value="H2HPP ISOMERASE"/>
    <property type="match status" value="1"/>
</dbReference>
<feature type="region of interest" description="Disordered" evidence="1">
    <location>
        <begin position="1"/>
        <end position="32"/>
    </location>
</feature>
<gene>
    <name evidence="3" type="ORF">OSTQU699_LOCUS3753</name>
</gene>
<evidence type="ECO:0000313" key="4">
    <source>
        <dbReference type="Proteomes" id="UP000708148"/>
    </source>
</evidence>
<evidence type="ECO:0000256" key="1">
    <source>
        <dbReference type="SAM" id="MobiDB-lite"/>
    </source>
</evidence>